<evidence type="ECO:0000313" key="1">
    <source>
        <dbReference type="EMBL" id="GHH88888.1"/>
    </source>
</evidence>
<dbReference type="Proteomes" id="UP000603708">
    <property type="component" value="Unassembled WGS sequence"/>
</dbReference>
<accession>A0A919L9R5</accession>
<reference evidence="1" key="2">
    <citation type="submission" date="2020-09" db="EMBL/GenBank/DDBJ databases">
        <authorList>
            <person name="Sun Q."/>
            <person name="Ohkuma M."/>
        </authorList>
    </citation>
    <scope>NUCLEOTIDE SEQUENCE</scope>
    <source>
        <strain evidence="1">JCM 5069</strain>
    </source>
</reference>
<protein>
    <submittedName>
        <fullName evidence="1">Uncharacterized protein</fullName>
    </submittedName>
</protein>
<dbReference type="InterPro" id="IPR011009">
    <property type="entry name" value="Kinase-like_dom_sf"/>
</dbReference>
<keyword evidence="2" id="KW-1185">Reference proteome</keyword>
<name>A0A919L9R5_9ACTN</name>
<gene>
    <name evidence="1" type="ORF">GCM10018793_70220</name>
</gene>
<dbReference type="EMBL" id="BNCD01000045">
    <property type="protein sequence ID" value="GHH88888.1"/>
    <property type="molecule type" value="Genomic_DNA"/>
</dbReference>
<sequence>MWALGDVVLGVYEIREVVRTGGMGLVYRVRHLQWDVDLALKTPSRT</sequence>
<reference evidence="1" key="1">
    <citation type="journal article" date="2014" name="Int. J. Syst. Evol. Microbiol.">
        <title>Complete genome sequence of Corynebacterium casei LMG S-19264T (=DSM 44701T), isolated from a smear-ripened cheese.</title>
        <authorList>
            <consortium name="US DOE Joint Genome Institute (JGI-PGF)"/>
            <person name="Walter F."/>
            <person name="Albersmeier A."/>
            <person name="Kalinowski J."/>
            <person name="Ruckert C."/>
        </authorList>
    </citation>
    <scope>NUCLEOTIDE SEQUENCE</scope>
    <source>
        <strain evidence="1">JCM 5069</strain>
    </source>
</reference>
<comment type="caution">
    <text evidence="1">The sequence shown here is derived from an EMBL/GenBank/DDBJ whole genome shotgun (WGS) entry which is preliminary data.</text>
</comment>
<dbReference type="AlphaFoldDB" id="A0A919L9R5"/>
<dbReference type="RefSeq" id="WP_189939166.1">
    <property type="nucleotide sequence ID" value="NZ_BNCD01000045.1"/>
</dbReference>
<evidence type="ECO:0000313" key="2">
    <source>
        <dbReference type="Proteomes" id="UP000603708"/>
    </source>
</evidence>
<organism evidence="1 2">
    <name type="scientific">Streptomyces sulfonofaciens</name>
    <dbReference type="NCBI Taxonomy" id="68272"/>
    <lineage>
        <taxon>Bacteria</taxon>
        <taxon>Bacillati</taxon>
        <taxon>Actinomycetota</taxon>
        <taxon>Actinomycetes</taxon>
        <taxon>Kitasatosporales</taxon>
        <taxon>Streptomycetaceae</taxon>
        <taxon>Streptomyces</taxon>
    </lineage>
</organism>
<dbReference type="SUPFAM" id="SSF56112">
    <property type="entry name" value="Protein kinase-like (PK-like)"/>
    <property type="match status" value="1"/>
</dbReference>
<dbReference type="Gene3D" id="3.30.200.20">
    <property type="entry name" value="Phosphorylase Kinase, domain 1"/>
    <property type="match status" value="1"/>
</dbReference>
<proteinExistence type="predicted"/>